<evidence type="ECO:0000256" key="2">
    <source>
        <dbReference type="ARBA" id="ARBA00001946"/>
    </source>
</evidence>
<reference evidence="9" key="1">
    <citation type="submission" date="2017-01" db="EMBL/GenBank/DDBJ databases">
        <authorList>
            <person name="Varghese N."/>
            <person name="Submissions S."/>
        </authorList>
    </citation>
    <scope>NUCLEOTIDE SEQUENCE [LARGE SCALE GENOMIC DNA]</scope>
    <source>
        <strain evidence="9">DSM 24913</strain>
    </source>
</reference>
<dbReference type="GO" id="GO:0046872">
    <property type="term" value="F:metal ion binding"/>
    <property type="evidence" value="ECO:0007669"/>
    <property type="project" value="UniProtKB-KW"/>
</dbReference>
<dbReference type="InterPro" id="IPR015797">
    <property type="entry name" value="NUDIX_hydrolase-like_dom_sf"/>
</dbReference>
<keyword evidence="9" id="KW-1185">Reference proteome</keyword>
<evidence type="ECO:0000256" key="1">
    <source>
        <dbReference type="ARBA" id="ARBA00001936"/>
    </source>
</evidence>
<evidence type="ECO:0000313" key="9">
    <source>
        <dbReference type="Proteomes" id="UP000185639"/>
    </source>
</evidence>
<keyword evidence="3" id="KW-0479">Metal-binding</keyword>
<evidence type="ECO:0000256" key="4">
    <source>
        <dbReference type="ARBA" id="ARBA00022801"/>
    </source>
</evidence>
<dbReference type="PANTHER" id="PTHR12992:SF11">
    <property type="entry name" value="MITOCHONDRIAL COENZYME A DIPHOSPHATASE NUDT8"/>
    <property type="match status" value="1"/>
</dbReference>
<evidence type="ECO:0000256" key="6">
    <source>
        <dbReference type="ARBA" id="ARBA00023211"/>
    </source>
</evidence>
<dbReference type="GO" id="GO:0010945">
    <property type="term" value="F:coenzyme A diphosphatase activity"/>
    <property type="evidence" value="ECO:0007669"/>
    <property type="project" value="InterPro"/>
</dbReference>
<dbReference type="SUPFAM" id="SSF55811">
    <property type="entry name" value="Nudix"/>
    <property type="match status" value="1"/>
</dbReference>
<evidence type="ECO:0000256" key="5">
    <source>
        <dbReference type="ARBA" id="ARBA00022842"/>
    </source>
</evidence>
<dbReference type="InterPro" id="IPR000086">
    <property type="entry name" value="NUDIX_hydrolase_dom"/>
</dbReference>
<evidence type="ECO:0000256" key="3">
    <source>
        <dbReference type="ARBA" id="ARBA00022723"/>
    </source>
</evidence>
<accession>A0A1N7KSZ9</accession>
<evidence type="ECO:0000259" key="7">
    <source>
        <dbReference type="PROSITE" id="PS51462"/>
    </source>
</evidence>
<dbReference type="AlphaFoldDB" id="A0A1N7KSZ9"/>
<dbReference type="InterPro" id="IPR045121">
    <property type="entry name" value="CoAse"/>
</dbReference>
<dbReference type="NCBIfam" id="NF007980">
    <property type="entry name" value="PRK10707.1"/>
    <property type="match status" value="1"/>
</dbReference>
<keyword evidence="6" id="KW-0464">Manganese</keyword>
<evidence type="ECO:0000313" key="8">
    <source>
        <dbReference type="EMBL" id="SIS64752.1"/>
    </source>
</evidence>
<comment type="cofactor">
    <cofactor evidence="2">
        <name>Mg(2+)</name>
        <dbReference type="ChEBI" id="CHEBI:18420"/>
    </cofactor>
</comment>
<sequence length="190" mass="21180">MTNMPLHDLLSMKHQQLTPRQIPQPDLAEAGVLLALTDEPSPNVLLTRRAAHLSSHKGEVAFPGGKRDPEDDSIVATALREAHEEVALHPADVTVIGELDQVVSRFGYLVTPVLAIIPPGLQHVASPDELDAVFEVPLSLFTQPPSRYFERGSIRLPSYDFEDFHIWGLTAMMIAEFMNNFWDTDISLKY</sequence>
<keyword evidence="5" id="KW-0460">Magnesium</keyword>
<dbReference type="Proteomes" id="UP000185639">
    <property type="component" value="Unassembled WGS sequence"/>
</dbReference>
<dbReference type="EMBL" id="FTOH01000003">
    <property type="protein sequence ID" value="SIS64752.1"/>
    <property type="molecule type" value="Genomic_DNA"/>
</dbReference>
<proteinExistence type="predicted"/>
<name>A0A1N7KSZ9_9GAMM</name>
<gene>
    <name evidence="8" type="ORF">SAMN05421686_10378</name>
</gene>
<dbReference type="OrthoDB" id="9802805at2"/>
<dbReference type="CDD" id="cd03426">
    <property type="entry name" value="NUDIX_CoAse_Nudt7"/>
    <property type="match status" value="1"/>
</dbReference>
<dbReference type="Pfam" id="PF00293">
    <property type="entry name" value="NUDIX"/>
    <property type="match status" value="1"/>
</dbReference>
<feature type="domain" description="Nudix hydrolase" evidence="7">
    <location>
        <begin position="27"/>
        <end position="158"/>
    </location>
</feature>
<organism evidence="8 9">
    <name type="scientific">Thalassolituus maritimus</name>
    <dbReference type="NCBI Taxonomy" id="484498"/>
    <lineage>
        <taxon>Bacteria</taxon>
        <taxon>Pseudomonadati</taxon>
        <taxon>Pseudomonadota</taxon>
        <taxon>Gammaproteobacteria</taxon>
        <taxon>Oceanospirillales</taxon>
        <taxon>Oceanospirillaceae</taxon>
        <taxon>Thalassolituus</taxon>
    </lineage>
</organism>
<dbReference type="STRING" id="484498.SAMN05421686_10378"/>
<dbReference type="Gene3D" id="3.90.79.10">
    <property type="entry name" value="Nucleoside Triphosphate Pyrophosphohydrolase"/>
    <property type="match status" value="1"/>
</dbReference>
<dbReference type="PANTHER" id="PTHR12992">
    <property type="entry name" value="NUDIX HYDROLASE"/>
    <property type="match status" value="1"/>
</dbReference>
<comment type="cofactor">
    <cofactor evidence="1">
        <name>Mn(2+)</name>
        <dbReference type="ChEBI" id="CHEBI:29035"/>
    </cofactor>
</comment>
<protein>
    <submittedName>
        <fullName evidence="8">NUDIX domain-containing protein</fullName>
    </submittedName>
</protein>
<keyword evidence="4" id="KW-0378">Hydrolase</keyword>
<dbReference type="PROSITE" id="PS51462">
    <property type="entry name" value="NUDIX"/>
    <property type="match status" value="1"/>
</dbReference>